<dbReference type="RefSeq" id="WP_013568317.1">
    <property type="nucleotide sequence ID" value="NC_014963.1"/>
</dbReference>
<dbReference type="InterPro" id="IPR029058">
    <property type="entry name" value="AB_hydrolase_fold"/>
</dbReference>
<dbReference type="OrthoDB" id="9773293at2"/>
<keyword evidence="3" id="KW-0378">Hydrolase</keyword>
<name>E8V4V6_TERSS</name>
<accession>E8V4V6</accession>
<dbReference type="eggNOG" id="COG2267">
    <property type="taxonomic scope" value="Bacteria"/>
</dbReference>
<evidence type="ECO:0000313" key="3">
    <source>
        <dbReference type="EMBL" id="ADV82584.1"/>
    </source>
</evidence>
<dbReference type="AlphaFoldDB" id="E8V4V6"/>
<proteinExistence type="predicted"/>
<evidence type="ECO:0000256" key="1">
    <source>
        <dbReference type="SAM" id="Phobius"/>
    </source>
</evidence>
<dbReference type="Proteomes" id="UP000006844">
    <property type="component" value="Chromosome"/>
</dbReference>
<dbReference type="Gene3D" id="3.40.50.1820">
    <property type="entry name" value="alpha/beta hydrolase"/>
    <property type="match status" value="1"/>
</dbReference>
<dbReference type="PRINTS" id="PR00111">
    <property type="entry name" value="ABHYDROLASE"/>
</dbReference>
<feature type="domain" description="AB hydrolase-1" evidence="2">
    <location>
        <begin position="77"/>
        <end position="303"/>
    </location>
</feature>
<dbReference type="PRINTS" id="PR00412">
    <property type="entry name" value="EPOXHYDRLASE"/>
</dbReference>
<dbReference type="STRING" id="401053.AciPR4_1778"/>
<dbReference type="GO" id="GO:0016787">
    <property type="term" value="F:hydrolase activity"/>
    <property type="evidence" value="ECO:0007669"/>
    <property type="project" value="UniProtKB-KW"/>
</dbReference>
<sequence>MKAPRRATIAYILVGLVLLGLLLVGVVVYNPFYFIQKGSALYLRRNGVQSHYVTVDGYRIHYYEALPPVGSPERPPLLLVHGLGASAGDWTTMLPGLARAGYHVYAPDLLGYGSSERPRDASYSIEQETQITTDFAQAEGLRFYDLGGWSMGGWIALKMTLNHPNAVHRLVLFDAAGIYFPVDFPFDLFTPKDAAGVDRLVNYIEPNVHFIHIPAWATKGLLRRYRELGWISSRSFASMLSGRELLDFRISAIQQPTLIVWGTEDKLIPYNIGQRMFSLVPNSTLVGVEGCGHLAPAECSSEVVPETIRFLDERVPPSHSERILTKPR</sequence>
<evidence type="ECO:0000259" key="2">
    <source>
        <dbReference type="Pfam" id="PF12697"/>
    </source>
</evidence>
<dbReference type="HOGENOM" id="CLU_020336_13_9_0"/>
<dbReference type="InterPro" id="IPR000639">
    <property type="entry name" value="Epox_hydrolase-like"/>
</dbReference>
<gene>
    <name evidence="3" type="ordered locus">AciPR4_1778</name>
</gene>
<reference evidence="3 4" key="1">
    <citation type="journal article" date="2012" name="Stand. Genomic Sci.">
        <title>Complete genome sequence of Terriglobus saanensis type strain SP1PR4(T), an Acidobacteria from tundra soil.</title>
        <authorList>
            <person name="Rawat S.R."/>
            <person name="Mannisto M.K."/>
            <person name="Starovoytov V."/>
            <person name="Goodwin L."/>
            <person name="Nolan M."/>
            <person name="Hauser L."/>
            <person name="Land M."/>
            <person name="Davenport K.W."/>
            <person name="Woyke T."/>
            <person name="Haggblom M.M."/>
        </authorList>
    </citation>
    <scope>NUCLEOTIDE SEQUENCE</scope>
    <source>
        <strain evidence="4">ATCC BAA-1853 / DSM 23119 / SP1PR4</strain>
    </source>
</reference>
<dbReference type="Pfam" id="PF12697">
    <property type="entry name" value="Abhydrolase_6"/>
    <property type="match status" value="1"/>
</dbReference>
<keyword evidence="1" id="KW-0812">Transmembrane</keyword>
<dbReference type="PANTHER" id="PTHR43689">
    <property type="entry name" value="HYDROLASE"/>
    <property type="match status" value="1"/>
</dbReference>
<keyword evidence="4" id="KW-1185">Reference proteome</keyword>
<dbReference type="InterPro" id="IPR000073">
    <property type="entry name" value="AB_hydrolase_1"/>
</dbReference>
<dbReference type="EMBL" id="CP002467">
    <property type="protein sequence ID" value="ADV82584.1"/>
    <property type="molecule type" value="Genomic_DNA"/>
</dbReference>
<dbReference type="PANTHER" id="PTHR43689:SF8">
    <property type="entry name" value="ALPHA_BETA-HYDROLASES SUPERFAMILY PROTEIN"/>
    <property type="match status" value="1"/>
</dbReference>
<feature type="transmembrane region" description="Helical" evidence="1">
    <location>
        <begin position="7"/>
        <end position="29"/>
    </location>
</feature>
<dbReference type="SUPFAM" id="SSF53474">
    <property type="entry name" value="alpha/beta-Hydrolases"/>
    <property type="match status" value="1"/>
</dbReference>
<keyword evidence="1" id="KW-1133">Transmembrane helix</keyword>
<dbReference type="KEGG" id="tsa:AciPR4_1778"/>
<keyword evidence="1" id="KW-0472">Membrane</keyword>
<organism evidence="3 4">
    <name type="scientific">Terriglobus saanensis (strain ATCC BAA-1853 / DSM 23119 / SP1PR4)</name>
    <dbReference type="NCBI Taxonomy" id="401053"/>
    <lineage>
        <taxon>Bacteria</taxon>
        <taxon>Pseudomonadati</taxon>
        <taxon>Acidobacteriota</taxon>
        <taxon>Terriglobia</taxon>
        <taxon>Terriglobales</taxon>
        <taxon>Acidobacteriaceae</taxon>
        <taxon>Terriglobus</taxon>
    </lineage>
</organism>
<evidence type="ECO:0000313" key="4">
    <source>
        <dbReference type="Proteomes" id="UP000006844"/>
    </source>
</evidence>
<protein>
    <submittedName>
        <fullName evidence="3">Alpha/beta hydrolase fold protein</fullName>
    </submittedName>
</protein>